<gene>
    <name evidence="2" type="ORF">UY92_C0015G0023</name>
</gene>
<dbReference type="PATRIC" id="fig|1619044.3.peg.1139"/>
<dbReference type="GO" id="GO:0016301">
    <property type="term" value="F:kinase activity"/>
    <property type="evidence" value="ECO:0007669"/>
    <property type="project" value="UniProtKB-KW"/>
</dbReference>
<dbReference type="PANTHER" id="PTHR43615:SF1">
    <property type="entry name" value="PPDK_N DOMAIN-CONTAINING PROTEIN"/>
    <property type="match status" value="1"/>
</dbReference>
<dbReference type="InterPro" id="IPR036637">
    <property type="entry name" value="Phosphohistidine_dom_sf"/>
</dbReference>
<dbReference type="InterPro" id="IPR008279">
    <property type="entry name" value="PEP-util_enz_mobile_dom"/>
</dbReference>
<dbReference type="PANTHER" id="PTHR43615">
    <property type="entry name" value="PHOSPHOENOLPYRUVATE SYNTHASE-RELATED"/>
    <property type="match status" value="1"/>
</dbReference>
<keyword evidence="2" id="KW-0418">Kinase</keyword>
<name>A0A0G1YEI0_9BACT</name>
<accession>A0A0G1YEI0</accession>
<feature type="domain" description="PEP-utilising enzyme mobile" evidence="1">
    <location>
        <begin position="425"/>
        <end position="496"/>
    </location>
</feature>
<organism evidence="2 3">
    <name type="scientific">Candidatus Magasanikbacteria bacterium GW2011_GWA2_56_11</name>
    <dbReference type="NCBI Taxonomy" id="1619044"/>
    <lineage>
        <taxon>Bacteria</taxon>
        <taxon>Candidatus Magasanikiibacteriota</taxon>
    </lineage>
</organism>
<dbReference type="Proteomes" id="UP000033870">
    <property type="component" value="Unassembled WGS sequence"/>
</dbReference>
<dbReference type="Pfam" id="PF00391">
    <property type="entry name" value="PEP-utilizers"/>
    <property type="match status" value="1"/>
</dbReference>
<evidence type="ECO:0000313" key="2">
    <source>
        <dbReference type="EMBL" id="KKW41611.1"/>
    </source>
</evidence>
<sequence>MSLIYQPADYLFASQRQRVSPFPNYLSMEAVCKEMKRYTGFKAWDIMLIATGNVFSFFQGKAGREAVGPGMAAKAAVPGLYKKLVTVERQTGTKLVKDTHSAHQTLKRRSDVTPLQLARWFEQYEKNYKAAYGAYGWVWMAEEYLMGDLFSIVSKRVKDAGDASDVLNILTKQPLAMVATLERRVFLELAAAISRRSAWKKLLVSGPREEISRVSELDKLIQKHERDFFWVTRDYEDPIISYEIIAERLKDALQADPKAQLQSLNRELKNDLVERQRQEKTLRLTAEERRLFASMRDAANLKELRKRYVSASLYYFDTVLAEIGRRTYMSIKQVRFMRTCDARRALLEGEDLTGEINERYKLSVWHTHDGSETVVHTGKVAAEHFAVFCAVDKNTTEFTGLPVSPGKAEGPVKIVLNPDECTKVEKGDIIVSIQVVPSFSTAIIKSAGIICDGGHGITSHPATLAREAGVPCIIQTRFAREILRDGDIVEVDGYKGLARIVKRKS</sequence>
<keyword evidence="2" id="KW-0670">Pyruvate</keyword>
<evidence type="ECO:0000259" key="1">
    <source>
        <dbReference type="Pfam" id="PF00391"/>
    </source>
</evidence>
<dbReference type="EMBL" id="LCRX01000015">
    <property type="protein sequence ID" value="KKW41611.1"/>
    <property type="molecule type" value="Genomic_DNA"/>
</dbReference>
<keyword evidence="2" id="KW-0808">Transferase</keyword>
<comment type="caution">
    <text evidence="2">The sequence shown here is derived from an EMBL/GenBank/DDBJ whole genome shotgun (WGS) entry which is preliminary data.</text>
</comment>
<proteinExistence type="predicted"/>
<dbReference type="Gene3D" id="3.50.30.10">
    <property type="entry name" value="Phosphohistidine domain"/>
    <property type="match status" value="1"/>
</dbReference>
<dbReference type="AlphaFoldDB" id="A0A0G1YEI0"/>
<protein>
    <submittedName>
        <fullName evidence="2">Phosphoenolpyruvate synthase/pyruvate phosphate dikinase</fullName>
    </submittedName>
</protein>
<evidence type="ECO:0000313" key="3">
    <source>
        <dbReference type="Proteomes" id="UP000033870"/>
    </source>
</evidence>
<reference evidence="2 3" key="1">
    <citation type="journal article" date="2015" name="Nature">
        <title>rRNA introns, odd ribosomes, and small enigmatic genomes across a large radiation of phyla.</title>
        <authorList>
            <person name="Brown C.T."/>
            <person name="Hug L.A."/>
            <person name="Thomas B.C."/>
            <person name="Sharon I."/>
            <person name="Castelle C.J."/>
            <person name="Singh A."/>
            <person name="Wilkins M.J."/>
            <person name="Williams K.H."/>
            <person name="Banfield J.F."/>
        </authorList>
    </citation>
    <scope>NUCLEOTIDE SEQUENCE [LARGE SCALE GENOMIC DNA]</scope>
</reference>
<dbReference type="SUPFAM" id="SSF52009">
    <property type="entry name" value="Phosphohistidine domain"/>
    <property type="match status" value="1"/>
</dbReference>
<dbReference type="STRING" id="1619044.UY92_C0015G0023"/>
<dbReference type="InterPro" id="IPR051549">
    <property type="entry name" value="PEP_Utilizing_Enz"/>
</dbReference>